<dbReference type="InterPro" id="IPR009851">
    <property type="entry name" value="Mod_r"/>
</dbReference>
<organism evidence="10 11">
    <name type="scientific">Saitozyma podzolica</name>
    <dbReference type="NCBI Taxonomy" id="1890683"/>
    <lineage>
        <taxon>Eukaryota</taxon>
        <taxon>Fungi</taxon>
        <taxon>Dikarya</taxon>
        <taxon>Basidiomycota</taxon>
        <taxon>Agaricomycotina</taxon>
        <taxon>Tremellomycetes</taxon>
        <taxon>Tremellales</taxon>
        <taxon>Trimorphomycetaceae</taxon>
        <taxon>Saitozyma</taxon>
    </lineage>
</organism>
<dbReference type="GO" id="GO:0006623">
    <property type="term" value="P:protein targeting to vacuole"/>
    <property type="evidence" value="ECO:0007669"/>
    <property type="project" value="TreeGrafter"/>
</dbReference>
<dbReference type="GO" id="GO:0006612">
    <property type="term" value="P:protein targeting to membrane"/>
    <property type="evidence" value="ECO:0007669"/>
    <property type="project" value="TreeGrafter"/>
</dbReference>
<comment type="subcellular location">
    <subcellularLocation>
        <location evidence="1">Endosome</location>
    </subcellularLocation>
</comment>
<dbReference type="Pfam" id="PF07200">
    <property type="entry name" value="Mod_r"/>
    <property type="match status" value="1"/>
</dbReference>
<reference evidence="10 11" key="1">
    <citation type="submission" date="2018-11" db="EMBL/GenBank/DDBJ databases">
        <title>Genome sequence of Saitozyma podzolica DSM 27192.</title>
        <authorList>
            <person name="Aliyu H."/>
            <person name="Gorte O."/>
            <person name="Ochsenreither K."/>
        </authorList>
    </citation>
    <scope>NUCLEOTIDE SEQUENCE [LARGE SCALE GENOMIC DNA]</scope>
    <source>
        <strain evidence="10 11">DSM 27192</strain>
    </source>
</reference>
<dbReference type="PANTHER" id="PTHR13678:SF2">
    <property type="entry name" value="VACUOLAR PROTEIN SORTING-ASSOCIATED PROTEIN 37A"/>
    <property type="match status" value="1"/>
</dbReference>
<feature type="region of interest" description="Disordered" evidence="8">
    <location>
        <begin position="137"/>
        <end position="181"/>
    </location>
</feature>
<dbReference type="PROSITE" id="PS51314">
    <property type="entry name" value="VPS37_C"/>
    <property type="match status" value="1"/>
</dbReference>
<comment type="similarity">
    <text evidence="2">Belongs to the VPS37 family.</text>
</comment>
<evidence type="ECO:0000256" key="8">
    <source>
        <dbReference type="SAM" id="MobiDB-lite"/>
    </source>
</evidence>
<keyword evidence="7" id="KW-0175">Coiled coil</keyword>
<evidence type="ECO:0000313" key="11">
    <source>
        <dbReference type="Proteomes" id="UP000279259"/>
    </source>
</evidence>
<keyword evidence="11" id="KW-1185">Reference proteome</keyword>
<dbReference type="EMBL" id="RSCD01000004">
    <property type="protein sequence ID" value="RSH93463.1"/>
    <property type="molecule type" value="Genomic_DNA"/>
</dbReference>
<dbReference type="STRING" id="1890683.A0A427YQT7"/>
<evidence type="ECO:0000256" key="7">
    <source>
        <dbReference type="SAM" id="Coils"/>
    </source>
</evidence>
<proteinExistence type="inferred from homology"/>
<keyword evidence="4" id="KW-0967">Endosome</keyword>
<protein>
    <recommendedName>
        <fullName evidence="9">VPS37 C-terminal domain-containing protein</fullName>
    </recommendedName>
</protein>
<evidence type="ECO:0000313" key="10">
    <source>
        <dbReference type="EMBL" id="RSH93463.1"/>
    </source>
</evidence>
<sequence length="216" mass="23852">MSTPLLQQFPSLATYPPSFLKDLLSSPDLTEAFLFTLPEVQELAAEVEKLGKENEELAKRNLDLRDELLALREATAQSYGHAEALKVQWAEIEKAQTSLYQRHRPSFLHLRLRHSLTAQDDLSEKIASAFIEGRAMPSGNGNGVGSAPSSLMGSKVDSPAPGAVGDGTATPTNGDRSQNKAIDDFISDFKAARKTYHKRAIWAERWSRGEVAWRDD</sequence>
<evidence type="ECO:0000256" key="3">
    <source>
        <dbReference type="ARBA" id="ARBA00022448"/>
    </source>
</evidence>
<feature type="domain" description="VPS37 C-terminal" evidence="9">
    <location>
        <begin position="86"/>
        <end position="216"/>
    </location>
</feature>
<keyword evidence="5 6" id="KW-0653">Protein transport</keyword>
<gene>
    <name evidence="10" type="ORF">EHS25_007819</name>
</gene>
<evidence type="ECO:0000256" key="4">
    <source>
        <dbReference type="ARBA" id="ARBA00022753"/>
    </source>
</evidence>
<dbReference type="GO" id="GO:0043162">
    <property type="term" value="P:ubiquitin-dependent protein catabolic process via the multivesicular body sorting pathway"/>
    <property type="evidence" value="ECO:0007669"/>
    <property type="project" value="TreeGrafter"/>
</dbReference>
<dbReference type="PANTHER" id="PTHR13678">
    <property type="entry name" value="VACUOLAR PROTEIN SORTING-ASSOCIATED PROTEIN 37"/>
    <property type="match status" value="1"/>
</dbReference>
<dbReference type="GO" id="GO:0000813">
    <property type="term" value="C:ESCRT I complex"/>
    <property type="evidence" value="ECO:0007669"/>
    <property type="project" value="TreeGrafter"/>
</dbReference>
<evidence type="ECO:0000256" key="1">
    <source>
        <dbReference type="ARBA" id="ARBA00004177"/>
    </source>
</evidence>
<evidence type="ECO:0000256" key="5">
    <source>
        <dbReference type="ARBA" id="ARBA00022927"/>
    </source>
</evidence>
<evidence type="ECO:0000259" key="9">
    <source>
        <dbReference type="PROSITE" id="PS51314"/>
    </source>
</evidence>
<keyword evidence="3 6" id="KW-0813">Transport</keyword>
<evidence type="ECO:0000256" key="2">
    <source>
        <dbReference type="ARBA" id="ARBA00007617"/>
    </source>
</evidence>
<dbReference type="AlphaFoldDB" id="A0A427YQT7"/>
<name>A0A427YQT7_9TREE</name>
<dbReference type="Proteomes" id="UP000279259">
    <property type="component" value="Unassembled WGS sequence"/>
</dbReference>
<dbReference type="OrthoDB" id="10260857at2759"/>
<comment type="caution">
    <text evidence="10">The sequence shown here is derived from an EMBL/GenBank/DDBJ whole genome shotgun (WGS) entry which is preliminary data.</text>
</comment>
<feature type="coiled-coil region" evidence="7">
    <location>
        <begin position="40"/>
        <end position="74"/>
    </location>
</feature>
<evidence type="ECO:0000256" key="6">
    <source>
        <dbReference type="PROSITE-ProRule" id="PRU00646"/>
    </source>
</evidence>
<accession>A0A427YQT7</accession>